<dbReference type="SUPFAM" id="SSF47113">
    <property type="entry name" value="Histone-fold"/>
    <property type="match status" value="1"/>
</dbReference>
<name>A0A4P9ZRG2_9FUNG</name>
<dbReference type="STRING" id="215637.A0A4P9ZRG2"/>
<dbReference type="Gene3D" id="1.10.20.10">
    <property type="entry name" value="Histone, subunit A"/>
    <property type="match status" value="1"/>
</dbReference>
<dbReference type="Pfam" id="PF10406">
    <property type="entry name" value="TAF8_C"/>
    <property type="match status" value="1"/>
</dbReference>
<dbReference type="AlphaFoldDB" id="A0A4P9ZRG2"/>
<reference evidence="10" key="1">
    <citation type="journal article" date="2018" name="Nat. Microbiol.">
        <title>Leveraging single-cell genomics to expand the fungal tree of life.</title>
        <authorList>
            <person name="Ahrendt S.R."/>
            <person name="Quandt C.A."/>
            <person name="Ciobanu D."/>
            <person name="Clum A."/>
            <person name="Salamov A."/>
            <person name="Andreopoulos B."/>
            <person name="Cheng J.F."/>
            <person name="Woyke T."/>
            <person name="Pelin A."/>
            <person name="Henrissat B."/>
            <person name="Reynolds N.K."/>
            <person name="Benny G.L."/>
            <person name="Smith M.E."/>
            <person name="James T.Y."/>
            <person name="Grigoriev I.V."/>
        </authorList>
    </citation>
    <scope>NUCLEOTIDE SEQUENCE [LARGE SCALE GENOMIC DNA]</scope>
    <source>
        <strain evidence="10">RSA 468</strain>
    </source>
</reference>
<dbReference type="InterPro" id="IPR009072">
    <property type="entry name" value="Histone-fold"/>
</dbReference>
<dbReference type="PANTHER" id="PTHR46469">
    <property type="entry name" value="TRANSCRIPTION INITIATION FACTOR TFIID SUBUNIT 8"/>
    <property type="match status" value="1"/>
</dbReference>
<dbReference type="GO" id="GO:0006367">
    <property type="term" value="P:transcription initiation at RNA polymerase II promoter"/>
    <property type="evidence" value="ECO:0007669"/>
    <property type="project" value="TreeGrafter"/>
</dbReference>
<proteinExistence type="inferred from homology"/>
<organism evidence="9 10">
    <name type="scientific">Dimargaris cristalligena</name>
    <dbReference type="NCBI Taxonomy" id="215637"/>
    <lineage>
        <taxon>Eukaryota</taxon>
        <taxon>Fungi</taxon>
        <taxon>Fungi incertae sedis</taxon>
        <taxon>Zoopagomycota</taxon>
        <taxon>Kickxellomycotina</taxon>
        <taxon>Dimargaritomycetes</taxon>
        <taxon>Dimargaritales</taxon>
        <taxon>Dimargaritaceae</taxon>
        <taxon>Dimargaris</taxon>
    </lineage>
</organism>
<evidence type="ECO:0000256" key="5">
    <source>
        <dbReference type="ARBA" id="ARBA00023163"/>
    </source>
</evidence>
<sequence>MSSSRPSVEAERYRMRLLQRIVVTIGQKAGFTKMEGAALNCLVEILEQYFENLLIHTHTFAEIAGRTRPNLNDAALLLSHSHISIPDITPWLEQKPLPSEQAPIIPYTSDEAEFFDTKPEDLVQTLLGPNELHPNVIENPDESGEGAGDITTSTVAQSKPPGAYGSANRPPYSDYIPSNTPKFPPDHTYRHTPVIPEKHFDSYKLSQQKAEQSRIIEENLKNFM</sequence>
<evidence type="ECO:0000256" key="2">
    <source>
        <dbReference type="ARBA" id="ARBA00008767"/>
    </source>
</evidence>
<dbReference type="PANTHER" id="PTHR46469:SF1">
    <property type="entry name" value="TRANSCRIPTION INITIATION FACTOR TFIID SUBUNIT 8"/>
    <property type="match status" value="1"/>
</dbReference>
<evidence type="ECO:0000256" key="4">
    <source>
        <dbReference type="ARBA" id="ARBA00023015"/>
    </source>
</evidence>
<dbReference type="CDD" id="cd08049">
    <property type="entry name" value="TAF8"/>
    <property type="match status" value="1"/>
</dbReference>
<dbReference type="GO" id="GO:0046982">
    <property type="term" value="F:protein heterodimerization activity"/>
    <property type="evidence" value="ECO:0007669"/>
    <property type="project" value="InterPro"/>
</dbReference>
<dbReference type="InterPro" id="IPR019473">
    <property type="entry name" value="TFIID_su8_C"/>
</dbReference>
<comment type="subcellular location">
    <subcellularLocation>
        <location evidence="1">Nucleus</location>
    </subcellularLocation>
</comment>
<evidence type="ECO:0000259" key="8">
    <source>
        <dbReference type="SMART" id="SM00576"/>
    </source>
</evidence>
<keyword evidence="6" id="KW-0539">Nucleus</keyword>
<evidence type="ECO:0000313" key="9">
    <source>
        <dbReference type="EMBL" id="RKP35945.1"/>
    </source>
</evidence>
<dbReference type="EMBL" id="ML002751">
    <property type="protein sequence ID" value="RKP35945.1"/>
    <property type="molecule type" value="Genomic_DNA"/>
</dbReference>
<evidence type="ECO:0000256" key="3">
    <source>
        <dbReference type="ARBA" id="ARBA00017307"/>
    </source>
</evidence>
<dbReference type="CDD" id="cd00076">
    <property type="entry name" value="HFD_SF"/>
    <property type="match status" value="1"/>
</dbReference>
<dbReference type="InterPro" id="IPR006565">
    <property type="entry name" value="BTP"/>
</dbReference>
<dbReference type="Proteomes" id="UP000268162">
    <property type="component" value="Unassembled WGS sequence"/>
</dbReference>
<dbReference type="Pfam" id="PF07524">
    <property type="entry name" value="Bromo_TP"/>
    <property type="match status" value="1"/>
</dbReference>
<evidence type="ECO:0000256" key="7">
    <source>
        <dbReference type="SAM" id="MobiDB-lite"/>
    </source>
</evidence>
<feature type="region of interest" description="Disordered" evidence="7">
    <location>
        <begin position="142"/>
        <end position="171"/>
    </location>
</feature>
<protein>
    <recommendedName>
        <fullName evidence="3">Transcription initiation factor TFIID subunit 8</fullName>
    </recommendedName>
</protein>
<evidence type="ECO:0000256" key="1">
    <source>
        <dbReference type="ARBA" id="ARBA00004123"/>
    </source>
</evidence>
<accession>A0A4P9ZRG2</accession>
<gene>
    <name evidence="9" type="ORF">BJ085DRAFT_32966</name>
</gene>
<evidence type="ECO:0000313" key="10">
    <source>
        <dbReference type="Proteomes" id="UP000268162"/>
    </source>
</evidence>
<keyword evidence="4" id="KW-0805">Transcription regulation</keyword>
<dbReference type="SMART" id="SM00576">
    <property type="entry name" value="BTP"/>
    <property type="match status" value="1"/>
</dbReference>
<feature type="domain" description="Bromodomain associated" evidence="8">
    <location>
        <begin position="11"/>
        <end position="87"/>
    </location>
</feature>
<comment type="similarity">
    <text evidence="2">Belongs to the TAF8 family.</text>
</comment>
<evidence type="ECO:0000256" key="6">
    <source>
        <dbReference type="ARBA" id="ARBA00023242"/>
    </source>
</evidence>
<dbReference type="InterPro" id="IPR037818">
    <property type="entry name" value="TAF8"/>
</dbReference>
<dbReference type="GO" id="GO:0005669">
    <property type="term" value="C:transcription factor TFIID complex"/>
    <property type="evidence" value="ECO:0007669"/>
    <property type="project" value="InterPro"/>
</dbReference>
<keyword evidence="10" id="KW-1185">Reference proteome</keyword>
<keyword evidence="5" id="KW-0804">Transcription</keyword>